<dbReference type="Gene3D" id="3.90.550.10">
    <property type="entry name" value="Spore Coat Polysaccharide Biosynthesis Protein SpsA, Chain A"/>
    <property type="match status" value="1"/>
</dbReference>
<dbReference type="KEGG" id="nall:PP769_13020"/>
<dbReference type="SUPFAM" id="SSF53448">
    <property type="entry name" value="Nucleotide-diphospho-sugar transferases"/>
    <property type="match status" value="1"/>
</dbReference>
<dbReference type="HAMAP" id="MF_00108">
    <property type="entry name" value="IspD"/>
    <property type="match status" value="1"/>
</dbReference>
<dbReference type="PANTHER" id="PTHR32125:SF4">
    <property type="entry name" value="2-C-METHYL-D-ERYTHRITOL 4-PHOSPHATE CYTIDYLYLTRANSFERASE, CHLOROPLASTIC"/>
    <property type="match status" value="1"/>
</dbReference>
<dbReference type="InterPro" id="IPR018294">
    <property type="entry name" value="ISPD_synthase_CS"/>
</dbReference>
<keyword evidence="5 7" id="KW-0548">Nucleotidyltransferase</keyword>
<dbReference type="PROSITE" id="PS01295">
    <property type="entry name" value="ISPD"/>
    <property type="match status" value="1"/>
</dbReference>
<feature type="site" description="Transition state stabilizer" evidence="7">
    <location>
        <position position="24"/>
    </location>
</feature>
<keyword evidence="4 7" id="KW-0808">Transferase</keyword>
<dbReference type="RefSeq" id="WP_312640779.1">
    <property type="nucleotide sequence ID" value="NZ_CP116967.1"/>
</dbReference>
<name>A0AA96JVG5_9BACT</name>
<comment type="function">
    <text evidence="7">Catalyzes the formation of 4-diphosphocytidyl-2-C-methyl-D-erythritol from CTP and 2-C-methyl-D-erythritol 4-phosphate (MEP).</text>
</comment>
<protein>
    <recommendedName>
        <fullName evidence="7">2-C-methyl-D-erythritol 4-phosphate cytidylyltransferase</fullName>
        <ecNumber evidence="7">2.7.7.60</ecNumber>
    </recommendedName>
    <alternativeName>
        <fullName evidence="7">4-diphosphocytidyl-2C-methyl-D-erythritol synthase</fullName>
    </alternativeName>
    <alternativeName>
        <fullName evidence="7">MEP cytidylyltransferase</fullName>
        <shortName evidence="7">MCT</shortName>
    </alternativeName>
</protein>
<keyword evidence="9" id="KW-1185">Reference proteome</keyword>
<dbReference type="PANTHER" id="PTHR32125">
    <property type="entry name" value="2-C-METHYL-D-ERYTHRITOL 4-PHOSPHATE CYTIDYLYLTRANSFERASE, CHLOROPLASTIC"/>
    <property type="match status" value="1"/>
</dbReference>
<dbReference type="NCBIfam" id="TIGR00453">
    <property type="entry name" value="ispD"/>
    <property type="match status" value="1"/>
</dbReference>
<dbReference type="EC" id="2.7.7.60" evidence="7"/>
<evidence type="ECO:0000313" key="8">
    <source>
        <dbReference type="EMBL" id="WNM56896.1"/>
    </source>
</evidence>
<evidence type="ECO:0000256" key="2">
    <source>
        <dbReference type="ARBA" id="ARBA00004787"/>
    </source>
</evidence>
<sequence length="234" mass="25842">MFNSVVAVIPAAGLGTRMGGNTPKQYLTLGNLPLLVYSLQVFQQLEEICEVVLSVPASDREYCWREIVKPFGLEKVAKVVAGGARRQDSVRNGLAAISDRPDGVLVHDGVRPFIDQRMVRNVIDCAGKSGAAVVAMPIHDTVKRVDASGVIQETLKREELWQIQTPQVFRYDWLVEAHQQAQQHQWDVTDDAALIERMGYPVSVVEGSCFNIKVTKPDDLVFGEAILGTIGSRR</sequence>
<dbReference type="GO" id="GO:0019288">
    <property type="term" value="P:isopentenyl diphosphate biosynthetic process, methylerythritol 4-phosphate pathway"/>
    <property type="evidence" value="ECO:0007669"/>
    <property type="project" value="UniProtKB-UniRule"/>
</dbReference>
<evidence type="ECO:0000256" key="1">
    <source>
        <dbReference type="ARBA" id="ARBA00001282"/>
    </source>
</evidence>
<dbReference type="EMBL" id="CP116967">
    <property type="protein sequence ID" value="WNM56896.1"/>
    <property type="molecule type" value="Genomic_DNA"/>
</dbReference>
<proteinExistence type="inferred from homology"/>
<gene>
    <name evidence="7 8" type="primary">ispD</name>
    <name evidence="8" type="ORF">PP769_13020</name>
</gene>
<evidence type="ECO:0000256" key="3">
    <source>
        <dbReference type="ARBA" id="ARBA00009789"/>
    </source>
</evidence>
<dbReference type="InterPro" id="IPR001228">
    <property type="entry name" value="IspD"/>
</dbReference>
<feature type="site" description="Positions MEP for the nucleophilic attack" evidence="7">
    <location>
        <position position="213"/>
    </location>
</feature>
<dbReference type="Proteomes" id="UP001302719">
    <property type="component" value="Chromosome"/>
</dbReference>
<evidence type="ECO:0000256" key="6">
    <source>
        <dbReference type="ARBA" id="ARBA00023229"/>
    </source>
</evidence>
<accession>A0AA96JVG5</accession>
<dbReference type="FunFam" id="3.90.550.10:FF:000003">
    <property type="entry name" value="2-C-methyl-D-erythritol 4-phosphate cytidylyltransferase"/>
    <property type="match status" value="1"/>
</dbReference>
<keyword evidence="6 7" id="KW-0414">Isoprene biosynthesis</keyword>
<evidence type="ECO:0000256" key="7">
    <source>
        <dbReference type="HAMAP-Rule" id="MF_00108"/>
    </source>
</evidence>
<reference evidence="8 9" key="1">
    <citation type="submission" date="2023-01" db="EMBL/GenBank/DDBJ databases">
        <title>Cultivation and genomic characterization of new, ubiquitous marine nitrite-oxidizing bacteria from the Nitrospirales.</title>
        <authorList>
            <person name="Mueller A.J."/>
            <person name="Daebeler A."/>
            <person name="Herbold C.W."/>
            <person name="Kirkegaard R.H."/>
            <person name="Daims H."/>
        </authorList>
    </citation>
    <scope>NUCLEOTIDE SEQUENCE [LARGE SCALE GENOMIC DNA]</scope>
    <source>
        <strain evidence="8 9">VA</strain>
    </source>
</reference>
<dbReference type="InterPro" id="IPR034683">
    <property type="entry name" value="IspD/TarI"/>
</dbReference>
<comment type="similarity">
    <text evidence="3 7">Belongs to the IspD/TarI cytidylyltransferase family. IspD subfamily.</text>
</comment>
<feature type="site" description="Positions MEP for the nucleophilic attack" evidence="7">
    <location>
        <position position="157"/>
    </location>
</feature>
<organism evidence="8 9">
    <name type="scientific">Candidatus Nitrospira allomarina</name>
    <dbReference type="NCBI Taxonomy" id="3020900"/>
    <lineage>
        <taxon>Bacteria</taxon>
        <taxon>Pseudomonadati</taxon>
        <taxon>Nitrospirota</taxon>
        <taxon>Nitrospiria</taxon>
        <taxon>Nitrospirales</taxon>
        <taxon>Nitrospiraceae</taxon>
        <taxon>Nitrospira</taxon>
    </lineage>
</organism>
<dbReference type="Pfam" id="PF01128">
    <property type="entry name" value="IspD"/>
    <property type="match status" value="1"/>
</dbReference>
<dbReference type="AlphaFoldDB" id="A0AA96JVG5"/>
<comment type="catalytic activity">
    <reaction evidence="1 7">
        <text>2-C-methyl-D-erythritol 4-phosphate + CTP + H(+) = 4-CDP-2-C-methyl-D-erythritol + diphosphate</text>
        <dbReference type="Rhea" id="RHEA:13429"/>
        <dbReference type="ChEBI" id="CHEBI:15378"/>
        <dbReference type="ChEBI" id="CHEBI:33019"/>
        <dbReference type="ChEBI" id="CHEBI:37563"/>
        <dbReference type="ChEBI" id="CHEBI:57823"/>
        <dbReference type="ChEBI" id="CHEBI:58262"/>
        <dbReference type="EC" id="2.7.7.60"/>
    </reaction>
</comment>
<evidence type="ECO:0000313" key="9">
    <source>
        <dbReference type="Proteomes" id="UP001302719"/>
    </source>
</evidence>
<dbReference type="InterPro" id="IPR029044">
    <property type="entry name" value="Nucleotide-diphossugar_trans"/>
</dbReference>
<evidence type="ECO:0000256" key="4">
    <source>
        <dbReference type="ARBA" id="ARBA00022679"/>
    </source>
</evidence>
<comment type="pathway">
    <text evidence="2 7">Isoprenoid biosynthesis; isopentenyl diphosphate biosynthesis via DXP pathway; isopentenyl diphosphate from 1-deoxy-D-xylulose 5-phosphate: step 2/6.</text>
</comment>
<feature type="site" description="Transition state stabilizer" evidence="7">
    <location>
        <position position="17"/>
    </location>
</feature>
<dbReference type="CDD" id="cd02516">
    <property type="entry name" value="CDP-ME_synthetase"/>
    <property type="match status" value="1"/>
</dbReference>
<dbReference type="GO" id="GO:0050518">
    <property type="term" value="F:2-C-methyl-D-erythritol 4-phosphate cytidylyltransferase activity"/>
    <property type="evidence" value="ECO:0007669"/>
    <property type="project" value="UniProtKB-UniRule"/>
</dbReference>
<dbReference type="InterPro" id="IPR050088">
    <property type="entry name" value="IspD/TarI_cytidylyltransf_bact"/>
</dbReference>
<evidence type="ECO:0000256" key="5">
    <source>
        <dbReference type="ARBA" id="ARBA00022695"/>
    </source>
</evidence>